<evidence type="ECO:0000259" key="2">
    <source>
        <dbReference type="Pfam" id="PF13166"/>
    </source>
</evidence>
<feature type="domain" description="Protein CR006 P-loop" evidence="2">
    <location>
        <begin position="10"/>
        <end position="718"/>
    </location>
</feature>
<dbReference type="Proteomes" id="UP001476807">
    <property type="component" value="Unassembled WGS sequence"/>
</dbReference>
<proteinExistence type="predicted"/>
<evidence type="ECO:0000313" key="3">
    <source>
        <dbReference type="EMBL" id="MER2999187.1"/>
    </source>
</evidence>
<accession>A0ABV1RXR7</accession>
<name>A0ABV1RXR7_9BACT</name>
<dbReference type="RefSeq" id="WP_350413831.1">
    <property type="nucleotide sequence ID" value="NZ_JBEOKT010000019.1"/>
</dbReference>
<dbReference type="InterPro" id="IPR026866">
    <property type="entry name" value="CR006_AAA"/>
</dbReference>
<dbReference type="Gene3D" id="3.40.50.300">
    <property type="entry name" value="P-loop containing nucleotide triphosphate hydrolases"/>
    <property type="match status" value="1"/>
</dbReference>
<feature type="coiled-coil region" evidence="1">
    <location>
        <begin position="94"/>
        <end position="135"/>
    </location>
</feature>
<comment type="caution">
    <text evidence="3">The sequence shown here is derived from an EMBL/GenBank/DDBJ whole genome shotgun (WGS) entry which is preliminary data.</text>
</comment>
<evidence type="ECO:0000313" key="4">
    <source>
        <dbReference type="Proteomes" id="UP001476807"/>
    </source>
</evidence>
<feature type="coiled-coil region" evidence="1">
    <location>
        <begin position="427"/>
        <end position="454"/>
    </location>
</feature>
<sequence length="737" mass="85351">MIEHFSIKEVATYDESGIQVAGLKKINFIYGANGSGKTTVTKYFYNPEDTVFHKCNLGWLGGTPVKALVYNKDFRNRNFGKGNIDGVFTLGQATKEQIEEIEQKTKNREEIKEKGRKEKKSLETLNFKLQELENDFKEEVWVEIYKKYEPEFKEAFKGFMQKELFKQKLLDEYETNISGHLTHEKLKEKADTIFGKAPTLLSIIQNISFERVVEIEEDNIWKKKVVGKADVDIANLIQKLNLNDWVNEGRGYLQEEETCPFCQEKTITVEFKKKLESYFDETFLKDIELIKSCSEEYSLLTANLLNILQQIESAEKLNENTKLNIETFTAYIKTLLSQLVTNKGLSHNKVKEPSRSIEFIPVKEQLGNIKELISAANSDIEKHNTIVANYTTEKSDLIKLIWKYLIEESRLRIQNFLKHKAGHLKGIDALTKRIDNLRIDYKKLDQEVKNLTKNSTSIQPSIDEINRSLSFYGFQNFSIVPCKTEKNQYQIQRGDGTLAESTLSEGEVTFITFLYFLQLAKGGSTEDDISDERILVIDDPISSLDSNILFVVSALLKEIIKGIKKSEGNIKQLILLTHNVYFHKEASFIDGRTKECSETAFWILRKNYNVSSIESYGMKNPIQNSYELLWMELRNKDENSGLTIQNTMRRIIENYFKILGKYGDDDLIQKFTDYQEQEICRSMISWINDGSHSIPDDLFIERQSTTIDKYFDVFKKIFVHTNHLEHYSMMMGAPSLN</sequence>
<keyword evidence="1" id="KW-0175">Coiled coil</keyword>
<reference evidence="3 4" key="1">
    <citation type="submission" date="2024-06" db="EMBL/GenBank/DDBJ databases">
        <title>Pontibacter populi HYL7-15.</title>
        <authorList>
            <person name="Kim M.K."/>
        </authorList>
    </citation>
    <scope>NUCLEOTIDE SEQUENCE [LARGE SCALE GENOMIC DNA]</scope>
    <source>
        <strain evidence="3 4">HYL7-15</strain>
    </source>
</reference>
<keyword evidence="4" id="KW-1185">Reference proteome</keyword>
<gene>
    <name evidence="3" type="ORF">ABS362_16670</name>
</gene>
<dbReference type="EMBL" id="JBEOKT010000019">
    <property type="protein sequence ID" value="MER2999187.1"/>
    <property type="molecule type" value="Genomic_DNA"/>
</dbReference>
<organism evidence="3 4">
    <name type="scientific">Pontibacter populi</name>
    <dbReference type="NCBI Taxonomy" id="890055"/>
    <lineage>
        <taxon>Bacteria</taxon>
        <taxon>Pseudomonadati</taxon>
        <taxon>Bacteroidota</taxon>
        <taxon>Cytophagia</taxon>
        <taxon>Cytophagales</taxon>
        <taxon>Hymenobacteraceae</taxon>
        <taxon>Pontibacter</taxon>
    </lineage>
</organism>
<dbReference type="Pfam" id="PF13166">
    <property type="entry name" value="AAA_13"/>
    <property type="match status" value="1"/>
</dbReference>
<evidence type="ECO:0000256" key="1">
    <source>
        <dbReference type="SAM" id="Coils"/>
    </source>
</evidence>
<protein>
    <submittedName>
        <fullName evidence="3">AAA family ATPase</fullName>
    </submittedName>
</protein>
<dbReference type="SUPFAM" id="SSF52540">
    <property type="entry name" value="P-loop containing nucleoside triphosphate hydrolases"/>
    <property type="match status" value="1"/>
</dbReference>
<dbReference type="InterPro" id="IPR027417">
    <property type="entry name" value="P-loop_NTPase"/>
</dbReference>